<keyword evidence="7" id="KW-1185">Reference proteome</keyword>
<feature type="compositionally biased region" description="Polar residues" evidence="4">
    <location>
        <begin position="233"/>
        <end position="245"/>
    </location>
</feature>
<feature type="repeat" description="ANK" evidence="3">
    <location>
        <begin position="37"/>
        <end position="69"/>
    </location>
</feature>
<dbReference type="Pfam" id="PF12796">
    <property type="entry name" value="Ank_2"/>
    <property type="match status" value="1"/>
</dbReference>
<dbReference type="SUPFAM" id="SSF48403">
    <property type="entry name" value="Ankyrin repeat"/>
    <property type="match status" value="1"/>
</dbReference>
<dbReference type="PROSITE" id="PS50088">
    <property type="entry name" value="ANK_REPEAT"/>
    <property type="match status" value="1"/>
</dbReference>
<feature type="chain" id="PRO_5045337154" evidence="5">
    <location>
        <begin position="27"/>
        <end position="443"/>
    </location>
</feature>
<dbReference type="Pfam" id="PF00023">
    <property type="entry name" value="Ank"/>
    <property type="match status" value="1"/>
</dbReference>
<feature type="compositionally biased region" description="Low complexity" evidence="4">
    <location>
        <begin position="246"/>
        <end position="264"/>
    </location>
</feature>
<evidence type="ECO:0000256" key="3">
    <source>
        <dbReference type="PROSITE-ProRule" id="PRU00023"/>
    </source>
</evidence>
<evidence type="ECO:0000256" key="2">
    <source>
        <dbReference type="ARBA" id="ARBA00023043"/>
    </source>
</evidence>
<evidence type="ECO:0000256" key="4">
    <source>
        <dbReference type="SAM" id="MobiDB-lite"/>
    </source>
</evidence>
<dbReference type="Gene3D" id="1.25.40.20">
    <property type="entry name" value="Ankyrin repeat-containing domain"/>
    <property type="match status" value="2"/>
</dbReference>
<dbReference type="PROSITE" id="PS51257">
    <property type="entry name" value="PROKAR_LIPOPROTEIN"/>
    <property type="match status" value="1"/>
</dbReference>
<keyword evidence="1" id="KW-0677">Repeat</keyword>
<dbReference type="PANTHER" id="PTHR24171">
    <property type="entry name" value="ANKYRIN REPEAT DOMAIN-CONTAINING PROTEIN 39-RELATED"/>
    <property type="match status" value="1"/>
</dbReference>
<evidence type="ECO:0000256" key="1">
    <source>
        <dbReference type="ARBA" id="ARBA00022737"/>
    </source>
</evidence>
<name>A0ABV7HGM4_9GAMM</name>
<feature type="compositionally biased region" description="Polar residues" evidence="4">
    <location>
        <begin position="385"/>
        <end position="413"/>
    </location>
</feature>
<sequence>MMPKQLLTMLMATVGSLMLLSGCASSSSSSSVSSYSQERPALHQAALISDVDKMQQLLAGGANPNEADSGDFTAIHWAAASQMGRNREMIELLVRYGANPNNAMKQTQMVPLQFVTTVEGAQALIDAGARLDTRDIAQGTPLHNATKPEIAKVLLDNGADRNLKNISGQTPAEKLKATLPHFGSEPIYNTVKQQYRETIAVLEHYHPNGSYNTSYSTSPTTTMSSGTAPAMTQDSWQSQNAYTATSSSSGMASSGMASSSMASGAEERAKQLQEAQVCPMYDFDWFYTGQSCEDGYAHGSGTAVNPYTDTEFKGQIQYGEPLEGTLYKHGQHIYEGKFEKGVAHGSGICFYRGSPEECRYYKGERVDALHKQRLERGYQPDYASGQGQQLTPSTQTSPASAYQSDYQAPNSYTEPEDTTDTLTDKLQDEMIERGTRRLLDELF</sequence>
<accession>A0ABV7HGM4</accession>
<keyword evidence="2 3" id="KW-0040">ANK repeat</keyword>
<dbReference type="RefSeq" id="WP_386722950.1">
    <property type="nucleotide sequence ID" value="NZ_JBHRSZ010000007.1"/>
</dbReference>
<dbReference type="InterPro" id="IPR036770">
    <property type="entry name" value="Ankyrin_rpt-contain_sf"/>
</dbReference>
<dbReference type="SMART" id="SM00248">
    <property type="entry name" value="ANK"/>
    <property type="match status" value="3"/>
</dbReference>
<comment type="caution">
    <text evidence="6">The sequence shown here is derived from an EMBL/GenBank/DDBJ whole genome shotgun (WGS) entry which is preliminary data.</text>
</comment>
<keyword evidence="5" id="KW-0732">Signal</keyword>
<feature type="region of interest" description="Disordered" evidence="4">
    <location>
        <begin position="213"/>
        <end position="268"/>
    </location>
</feature>
<dbReference type="InterPro" id="IPR002110">
    <property type="entry name" value="Ankyrin_rpt"/>
</dbReference>
<dbReference type="SUPFAM" id="SSF82185">
    <property type="entry name" value="Histone H3 K4-specific methyltransferase SET7/9 N-terminal domain"/>
    <property type="match status" value="1"/>
</dbReference>
<organism evidence="6 7">
    <name type="scientific">Litoribrevibacter euphylliae</name>
    <dbReference type="NCBI Taxonomy" id="1834034"/>
    <lineage>
        <taxon>Bacteria</taxon>
        <taxon>Pseudomonadati</taxon>
        <taxon>Pseudomonadota</taxon>
        <taxon>Gammaproteobacteria</taxon>
        <taxon>Oceanospirillales</taxon>
        <taxon>Oceanospirillaceae</taxon>
        <taxon>Litoribrevibacter</taxon>
    </lineage>
</organism>
<evidence type="ECO:0000313" key="7">
    <source>
        <dbReference type="Proteomes" id="UP001595476"/>
    </source>
</evidence>
<dbReference type="EMBL" id="JBHRSZ010000007">
    <property type="protein sequence ID" value="MFC3153030.1"/>
    <property type="molecule type" value="Genomic_DNA"/>
</dbReference>
<proteinExistence type="predicted"/>
<feature type="signal peptide" evidence="5">
    <location>
        <begin position="1"/>
        <end position="26"/>
    </location>
</feature>
<evidence type="ECO:0000256" key="5">
    <source>
        <dbReference type="SAM" id="SignalP"/>
    </source>
</evidence>
<reference evidence="7" key="1">
    <citation type="journal article" date="2019" name="Int. J. Syst. Evol. Microbiol.">
        <title>The Global Catalogue of Microorganisms (GCM) 10K type strain sequencing project: providing services to taxonomists for standard genome sequencing and annotation.</title>
        <authorList>
            <consortium name="The Broad Institute Genomics Platform"/>
            <consortium name="The Broad Institute Genome Sequencing Center for Infectious Disease"/>
            <person name="Wu L."/>
            <person name="Ma J."/>
        </authorList>
    </citation>
    <scope>NUCLEOTIDE SEQUENCE [LARGE SCALE GENOMIC DNA]</scope>
    <source>
        <strain evidence="7">KCTC 52438</strain>
    </source>
</reference>
<feature type="compositionally biased region" description="Low complexity" evidence="4">
    <location>
        <begin position="213"/>
        <end position="232"/>
    </location>
</feature>
<dbReference type="Proteomes" id="UP001595476">
    <property type="component" value="Unassembled WGS sequence"/>
</dbReference>
<evidence type="ECO:0000313" key="6">
    <source>
        <dbReference type="EMBL" id="MFC3153030.1"/>
    </source>
</evidence>
<gene>
    <name evidence="6" type="ORF">ACFOEK_18460</name>
</gene>
<protein>
    <submittedName>
        <fullName evidence="6">Ankyrin repeat domain-containing protein</fullName>
    </submittedName>
</protein>
<feature type="region of interest" description="Disordered" evidence="4">
    <location>
        <begin position="380"/>
        <end position="420"/>
    </location>
</feature>